<dbReference type="EnsemblMetazoa" id="G13033.1">
    <property type="protein sequence ID" value="G13033.1:cds"/>
    <property type="gene ID" value="G13033"/>
</dbReference>
<organism evidence="4 5">
    <name type="scientific">Magallana gigas</name>
    <name type="common">Pacific oyster</name>
    <name type="synonym">Crassostrea gigas</name>
    <dbReference type="NCBI Taxonomy" id="29159"/>
    <lineage>
        <taxon>Eukaryota</taxon>
        <taxon>Metazoa</taxon>
        <taxon>Spiralia</taxon>
        <taxon>Lophotrochozoa</taxon>
        <taxon>Mollusca</taxon>
        <taxon>Bivalvia</taxon>
        <taxon>Autobranchia</taxon>
        <taxon>Pteriomorphia</taxon>
        <taxon>Ostreida</taxon>
        <taxon>Ostreoidea</taxon>
        <taxon>Ostreidae</taxon>
        <taxon>Magallana</taxon>
    </lineage>
</organism>
<feature type="transmembrane region" description="Helical" evidence="1">
    <location>
        <begin position="9"/>
        <end position="30"/>
    </location>
</feature>
<dbReference type="InterPro" id="IPR055105">
    <property type="entry name" value="FKRP_N"/>
</dbReference>
<evidence type="ECO:0000259" key="2">
    <source>
        <dbReference type="Pfam" id="PF04991"/>
    </source>
</evidence>
<proteinExistence type="predicted"/>
<keyword evidence="1" id="KW-0472">Membrane</keyword>
<dbReference type="Pfam" id="PF22921">
    <property type="entry name" value="FKRP_N"/>
    <property type="match status" value="1"/>
</dbReference>
<dbReference type="InterPro" id="IPR052613">
    <property type="entry name" value="LicD_transferase"/>
</dbReference>
<dbReference type="Proteomes" id="UP000005408">
    <property type="component" value="Unassembled WGS sequence"/>
</dbReference>
<dbReference type="Pfam" id="PF04991">
    <property type="entry name" value="LicD"/>
    <property type="match status" value="1"/>
</dbReference>
<dbReference type="PANTHER" id="PTHR13627">
    <property type="entry name" value="FUKUTIN RELATED PROTEIN"/>
    <property type="match status" value="1"/>
</dbReference>
<protein>
    <recommendedName>
        <fullName evidence="6">Fukutin-related protein</fullName>
    </recommendedName>
</protein>
<reference evidence="4" key="1">
    <citation type="submission" date="2022-08" db="UniProtKB">
        <authorList>
            <consortium name="EnsemblMetazoa"/>
        </authorList>
    </citation>
    <scope>IDENTIFICATION</scope>
    <source>
        <strain evidence="4">05x7-T-G4-1.051#20</strain>
    </source>
</reference>
<evidence type="ECO:0000313" key="5">
    <source>
        <dbReference type="Proteomes" id="UP000005408"/>
    </source>
</evidence>
<keyword evidence="5" id="KW-1185">Reference proteome</keyword>
<dbReference type="AlphaFoldDB" id="A0A8W8I9M1"/>
<evidence type="ECO:0008006" key="6">
    <source>
        <dbReference type="Google" id="ProtNLM"/>
    </source>
</evidence>
<evidence type="ECO:0000259" key="3">
    <source>
        <dbReference type="Pfam" id="PF22921"/>
    </source>
</evidence>
<keyword evidence="1" id="KW-0812">Transmembrane</keyword>
<feature type="domain" description="FKRP stem" evidence="3">
    <location>
        <begin position="44"/>
        <end position="276"/>
    </location>
</feature>
<sequence length="491" mass="57484">MKCFRKKKVVLCLLICNIIFVIILYCFLQTEKVITDNVRKKITYTVVIREFEEFDHDVPQTVRHIHTVLGNDVPIFIVADKLTYPRMNFSNSDVQSIFILDFEMDGKISTDTEILNAISSDLVIFLPDGTRIHNKSVFERLIEDFFHSKLSQAFAVKTGNDNLRCTGMDINLQRWRMKITTFDGSEGHCDYIEGDQAILIRTETLSMLPSPWSVPLTWSIYMQFVVRRWKSFVYTPVVFVPRKGFKNPDSMKKFQHVKQKRENSLLRKFKIKEVVYKTDADHEKKFYYGCNRDSEQCYSLINDIPDFLHRGKWTPPCCLRALRETADYVFDIFSNYSMRYWLEGGSLLGAARSGDIIPWDISVDIGIYMEDIPKCQQLVKTGNYEFIDEKGFLWEKAEEGEFYRVFYSVTNRNYIQIFPFYSKNGIMTKDFWFKSHKQDVEFPEHFLKPLSTIAFIGKNVSAPNHVQEFLELKFGQGAIDNPKYPNGVSVY</sequence>
<dbReference type="GO" id="GO:0005794">
    <property type="term" value="C:Golgi apparatus"/>
    <property type="evidence" value="ECO:0007669"/>
    <property type="project" value="TreeGrafter"/>
</dbReference>
<accession>A0A8W8I9M1</accession>
<dbReference type="OrthoDB" id="444255at2759"/>
<dbReference type="GO" id="GO:0035269">
    <property type="term" value="P:protein O-linked glycosylation via mannose"/>
    <property type="evidence" value="ECO:0007669"/>
    <property type="project" value="TreeGrafter"/>
</dbReference>
<feature type="domain" description="LicD/FKTN/FKRP nucleotidyltransferase" evidence="2">
    <location>
        <begin position="336"/>
        <end position="385"/>
    </location>
</feature>
<evidence type="ECO:0000313" key="4">
    <source>
        <dbReference type="EnsemblMetazoa" id="G13033.1:cds"/>
    </source>
</evidence>
<keyword evidence="1" id="KW-1133">Transmembrane helix</keyword>
<dbReference type="InterPro" id="IPR007074">
    <property type="entry name" value="LicD/FKTN/FKRP_NTP_transf"/>
</dbReference>
<dbReference type="OMA" id="KEWTATY"/>
<dbReference type="PANTHER" id="PTHR13627:SF31">
    <property type="entry name" value="RIBITOL 5-PHOSPHATE TRANSFERASE FKRP"/>
    <property type="match status" value="1"/>
</dbReference>
<name>A0A8W8I9M1_MAGGI</name>
<evidence type="ECO:0000256" key="1">
    <source>
        <dbReference type="SAM" id="Phobius"/>
    </source>
</evidence>